<reference evidence="2" key="1">
    <citation type="journal article" date="2014" name="Genome Biol. Evol.">
        <title>Pangenome evidence for extensive interdomain horizontal transfer affecting lineage core and shell genes in uncultured planktonic thaumarchaeota and euryarchaeota.</title>
        <authorList>
            <person name="Deschamps P."/>
            <person name="Zivanovic Y."/>
            <person name="Moreira D."/>
            <person name="Rodriguez-Valera F."/>
            <person name="Lopez-Garcia P."/>
        </authorList>
    </citation>
    <scope>NUCLEOTIDE SEQUENCE</scope>
</reference>
<organism evidence="2">
    <name type="scientific">uncultured marine thaumarchaeote KM3_200_B02</name>
    <dbReference type="NCBI Taxonomy" id="1456093"/>
    <lineage>
        <taxon>Archaea</taxon>
        <taxon>Nitrososphaerota</taxon>
        <taxon>environmental samples</taxon>
    </lineage>
</organism>
<dbReference type="AlphaFoldDB" id="A0A075GZJ9"/>
<keyword evidence="1" id="KW-1133">Transmembrane helix</keyword>
<keyword evidence="1" id="KW-0812">Transmembrane</keyword>
<evidence type="ECO:0000256" key="1">
    <source>
        <dbReference type="SAM" id="Phobius"/>
    </source>
</evidence>
<name>A0A075GZJ9_9ARCH</name>
<evidence type="ECO:0000313" key="2">
    <source>
        <dbReference type="EMBL" id="AIF07178.1"/>
    </source>
</evidence>
<sequence>MPAFFHVLPRKILIRVVSKFVVYYFFLGGDPFSILLYHRRQFFRDHFSVGLIVVQMFVFKAAKVIHVNVLRSVVLTSCFPTQTFATFLNLVFLICRNDDGFYKCGIVITIPLCRASVSSAVNLLASVKHVKKIIFCSFVTFRGCGNCVERVLAGCAAQFY</sequence>
<accession>A0A075GZJ9</accession>
<feature type="transmembrane region" description="Helical" evidence="1">
    <location>
        <begin position="20"/>
        <end position="37"/>
    </location>
</feature>
<proteinExistence type="predicted"/>
<feature type="transmembrane region" description="Helical" evidence="1">
    <location>
        <begin position="49"/>
        <end position="67"/>
    </location>
</feature>
<dbReference type="EMBL" id="KF900793">
    <property type="protein sequence ID" value="AIF07178.1"/>
    <property type="molecule type" value="Genomic_DNA"/>
</dbReference>
<keyword evidence="1" id="KW-0472">Membrane</keyword>
<feature type="transmembrane region" description="Helical" evidence="1">
    <location>
        <begin position="73"/>
        <end position="95"/>
    </location>
</feature>
<protein>
    <submittedName>
        <fullName evidence="2">Uncharacterized protein</fullName>
    </submittedName>
</protein>